<accession>A0ABU8FHM3</accession>
<evidence type="ECO:0000313" key="1">
    <source>
        <dbReference type="EMBL" id="MEI4802197.1"/>
    </source>
</evidence>
<proteinExistence type="predicted"/>
<comment type="caution">
    <text evidence="1">The sequence shown here is derived from an EMBL/GenBank/DDBJ whole genome shotgun (WGS) entry which is preliminary data.</text>
</comment>
<gene>
    <name evidence="1" type="ORF">WAZ07_12870</name>
</gene>
<reference evidence="1 2" key="1">
    <citation type="submission" date="2024-01" db="EMBL/GenBank/DDBJ databases">
        <title>Seven novel Bacillus-like species.</title>
        <authorList>
            <person name="Liu G."/>
        </authorList>
    </citation>
    <scope>NUCLEOTIDE SEQUENCE [LARGE SCALE GENOMIC DNA]</scope>
    <source>
        <strain evidence="1 2">FJAT-51639</strain>
    </source>
</reference>
<dbReference type="SUPFAM" id="SSF51735">
    <property type="entry name" value="NAD(P)-binding Rossmann-fold domains"/>
    <property type="match status" value="1"/>
</dbReference>
<organism evidence="1 2">
    <name type="scientific">Bacillus bruguierae</name>
    <dbReference type="NCBI Taxonomy" id="3127667"/>
    <lineage>
        <taxon>Bacteria</taxon>
        <taxon>Bacillati</taxon>
        <taxon>Bacillota</taxon>
        <taxon>Bacilli</taxon>
        <taxon>Bacillales</taxon>
        <taxon>Bacillaceae</taxon>
        <taxon>Bacillus</taxon>
    </lineage>
</organism>
<sequence length="181" mass="20799">MHVLIVGGTGMLQKVSKWFAEQELHTSVIGRNIKRLKEIEDSCDIPKRVTCLAVDYHNSDELRVKIKSSIQKNGPVTLVVAWIHSTAVDALQIISEEIERFSKEWELFHIIGSSAYKSGKKIRCSSLCRYYRIILGFIVEEKRSRWLTHDEIASGVIAGIQHKQREWIVGTLEPWDARPSW</sequence>
<keyword evidence="2" id="KW-1185">Reference proteome</keyword>
<dbReference type="Proteomes" id="UP001372526">
    <property type="component" value="Unassembled WGS sequence"/>
</dbReference>
<dbReference type="EMBL" id="JBAWSX010000006">
    <property type="protein sequence ID" value="MEI4802197.1"/>
    <property type="molecule type" value="Genomic_DNA"/>
</dbReference>
<dbReference type="NCBIfam" id="NF006168">
    <property type="entry name" value="PRK08309.1"/>
    <property type="match status" value="1"/>
</dbReference>
<protein>
    <submittedName>
        <fullName evidence="1">Short-chain dehydrogenase</fullName>
    </submittedName>
</protein>
<dbReference type="RefSeq" id="WP_336472771.1">
    <property type="nucleotide sequence ID" value="NZ_JBAWSX010000006.1"/>
</dbReference>
<evidence type="ECO:0000313" key="2">
    <source>
        <dbReference type="Proteomes" id="UP001372526"/>
    </source>
</evidence>
<name>A0ABU8FHM3_9BACI</name>
<dbReference type="InterPro" id="IPR036291">
    <property type="entry name" value="NAD(P)-bd_dom_sf"/>
</dbReference>